<comment type="similarity">
    <text evidence="2">Belongs to the RecX family.</text>
</comment>
<keyword evidence="7" id="KW-1185">Reference proteome</keyword>
<dbReference type="GO" id="GO:0005737">
    <property type="term" value="C:cytoplasm"/>
    <property type="evidence" value="ECO:0007669"/>
    <property type="project" value="UniProtKB-SubCell"/>
</dbReference>
<organism evidence="6 7">
    <name type="scientific">Parasphingopyxis marina</name>
    <dbReference type="NCBI Taxonomy" id="2761622"/>
    <lineage>
        <taxon>Bacteria</taxon>
        <taxon>Pseudomonadati</taxon>
        <taxon>Pseudomonadota</taxon>
        <taxon>Alphaproteobacteria</taxon>
        <taxon>Sphingomonadales</taxon>
        <taxon>Sphingomonadaceae</taxon>
        <taxon>Parasphingopyxis</taxon>
    </lineage>
</organism>
<evidence type="ECO:0000256" key="2">
    <source>
        <dbReference type="ARBA" id="ARBA00009695"/>
    </source>
</evidence>
<evidence type="ECO:0000259" key="5">
    <source>
        <dbReference type="Pfam" id="PF02631"/>
    </source>
</evidence>
<evidence type="ECO:0000313" key="7">
    <source>
        <dbReference type="Proteomes" id="UP000564378"/>
    </source>
</evidence>
<comment type="subcellular location">
    <subcellularLocation>
        <location evidence="1">Cytoplasm</location>
    </subcellularLocation>
</comment>
<dbReference type="EMBL" id="JACJVJ010000001">
    <property type="protein sequence ID" value="MBC2777218.1"/>
    <property type="molecule type" value="Genomic_DNA"/>
</dbReference>
<evidence type="ECO:0000256" key="1">
    <source>
        <dbReference type="ARBA" id="ARBA00004496"/>
    </source>
</evidence>
<evidence type="ECO:0000313" key="6">
    <source>
        <dbReference type="EMBL" id="MBC2777218.1"/>
    </source>
</evidence>
<dbReference type="Gene3D" id="1.10.10.10">
    <property type="entry name" value="Winged helix-like DNA-binding domain superfamily/Winged helix DNA-binding domain"/>
    <property type="match status" value="1"/>
</dbReference>
<comment type="caution">
    <text evidence="6">The sequence shown here is derived from an EMBL/GenBank/DDBJ whole genome shotgun (WGS) entry which is preliminary data.</text>
</comment>
<dbReference type="InterPro" id="IPR036388">
    <property type="entry name" value="WH-like_DNA-bd_sf"/>
</dbReference>
<name>A0A842HTH8_9SPHN</name>
<evidence type="ECO:0000256" key="3">
    <source>
        <dbReference type="ARBA" id="ARBA00018111"/>
    </source>
</evidence>
<proteinExistence type="inferred from homology"/>
<protein>
    <recommendedName>
        <fullName evidence="3">Regulatory protein RecX</fullName>
    </recommendedName>
</protein>
<sequence>MNERTRKKPRPPLDAASLEELALFYVGRYATTRAKLRSYLGRKIRERGWQGEREPEIGALAEKCAELGYIDDAAFASARAVSLGRRGYGARRIDQALFAAGIDEADGAEARALAEDNGWDAALAFARKRRIGPFAAEPPDPDRKRKVMAAMLRAGHSYEIARKFIDSEPGNVPERED</sequence>
<dbReference type="Pfam" id="PF02631">
    <property type="entry name" value="RecX_HTH2"/>
    <property type="match status" value="1"/>
</dbReference>
<dbReference type="AlphaFoldDB" id="A0A842HTH8"/>
<reference evidence="6 7" key="1">
    <citation type="submission" date="2020-08" db="EMBL/GenBank/DDBJ databases">
        <title>Draft genome sequence of Parasphingopyxis sp. GrpM-11.</title>
        <authorList>
            <person name="Oh J."/>
            <person name="Roh D.-H."/>
        </authorList>
    </citation>
    <scope>NUCLEOTIDE SEQUENCE [LARGE SCALE GENOMIC DNA]</scope>
    <source>
        <strain evidence="6 7">GrpM-11</strain>
    </source>
</reference>
<dbReference type="InterPro" id="IPR053924">
    <property type="entry name" value="RecX_HTH_2nd"/>
</dbReference>
<dbReference type="RefSeq" id="WP_185800442.1">
    <property type="nucleotide sequence ID" value="NZ_JACJVJ010000001.1"/>
</dbReference>
<dbReference type="PANTHER" id="PTHR33602">
    <property type="entry name" value="REGULATORY PROTEIN RECX FAMILY PROTEIN"/>
    <property type="match status" value="1"/>
</dbReference>
<keyword evidence="4" id="KW-0963">Cytoplasm</keyword>
<dbReference type="Proteomes" id="UP000564378">
    <property type="component" value="Unassembled WGS sequence"/>
</dbReference>
<feature type="domain" description="RecX second three-helical" evidence="5">
    <location>
        <begin position="71"/>
        <end position="110"/>
    </location>
</feature>
<evidence type="ECO:0000256" key="4">
    <source>
        <dbReference type="ARBA" id="ARBA00022490"/>
    </source>
</evidence>
<dbReference type="PANTHER" id="PTHR33602:SF1">
    <property type="entry name" value="REGULATORY PROTEIN RECX FAMILY PROTEIN"/>
    <property type="match status" value="1"/>
</dbReference>
<accession>A0A842HTH8</accession>
<gene>
    <name evidence="6" type="ORF">H6P80_06250</name>
</gene>
<dbReference type="InterPro" id="IPR003783">
    <property type="entry name" value="Regulatory_RecX"/>
</dbReference>
<dbReference type="GO" id="GO:0006282">
    <property type="term" value="P:regulation of DNA repair"/>
    <property type="evidence" value="ECO:0007669"/>
    <property type="project" value="InterPro"/>
</dbReference>